<feature type="chain" id="PRO_5033055434" evidence="1">
    <location>
        <begin position="26"/>
        <end position="158"/>
    </location>
</feature>
<dbReference type="PANTHER" id="PTHR36302">
    <property type="entry name" value="BLR7088 PROTEIN"/>
    <property type="match status" value="1"/>
</dbReference>
<dbReference type="Gene3D" id="2.60.40.1890">
    <property type="entry name" value="PCu(A)C copper chaperone"/>
    <property type="match status" value="1"/>
</dbReference>
<dbReference type="PROSITE" id="PS51257">
    <property type="entry name" value="PROKAR_LIPOPROTEIN"/>
    <property type="match status" value="1"/>
</dbReference>
<dbReference type="InterPro" id="IPR036182">
    <property type="entry name" value="PCuAC_sf"/>
</dbReference>
<keyword evidence="3" id="KW-1185">Reference proteome</keyword>
<comment type="caution">
    <text evidence="2">The sequence shown here is derived from an EMBL/GenBank/DDBJ whole genome shotgun (WGS) entry which is preliminary data.</text>
</comment>
<proteinExistence type="predicted"/>
<dbReference type="Pfam" id="PF04314">
    <property type="entry name" value="PCuAC"/>
    <property type="match status" value="1"/>
</dbReference>
<organism evidence="2 3">
    <name type="scientific">Qipengyuania atrilutea</name>
    <dbReference type="NCBI Taxonomy" id="2744473"/>
    <lineage>
        <taxon>Bacteria</taxon>
        <taxon>Pseudomonadati</taxon>
        <taxon>Pseudomonadota</taxon>
        <taxon>Alphaproteobacteria</taxon>
        <taxon>Sphingomonadales</taxon>
        <taxon>Erythrobacteraceae</taxon>
        <taxon>Qipengyuania</taxon>
    </lineage>
</organism>
<sequence>MTRTFAIAASIAIAAAGLSACGDNAAEAPAEEQALAFTVDNARLVLPAVEGNPAAVYFDLTLGGEKNYTIRRADVEGAERAEVHEFSEWDGEMVMGESAPMNMTPGETVNFEPGARHVMAFNLSPELQAGGTTEVTITVLGGDKFSFPAQIQAAGEDR</sequence>
<dbReference type="AlphaFoldDB" id="A0A850H0M7"/>
<accession>A0A850H0M7</accession>
<evidence type="ECO:0000313" key="2">
    <source>
        <dbReference type="EMBL" id="NVD43802.1"/>
    </source>
</evidence>
<keyword evidence="1" id="KW-0732">Signal</keyword>
<dbReference type="RefSeq" id="WP_176266100.1">
    <property type="nucleotide sequence ID" value="NZ_JABWGV010000001.1"/>
</dbReference>
<protein>
    <submittedName>
        <fullName evidence="2">Copper chaperone PCu(A)C</fullName>
    </submittedName>
</protein>
<evidence type="ECO:0000313" key="3">
    <source>
        <dbReference type="Proteomes" id="UP000561438"/>
    </source>
</evidence>
<gene>
    <name evidence="2" type="ORF">HUV48_02065</name>
</gene>
<name>A0A850H0M7_9SPHN</name>
<dbReference type="PANTHER" id="PTHR36302:SF1">
    <property type="entry name" value="COPPER CHAPERONE PCU(A)C"/>
    <property type="match status" value="1"/>
</dbReference>
<dbReference type="SUPFAM" id="SSF110087">
    <property type="entry name" value="DR1885-like metal-binding protein"/>
    <property type="match status" value="1"/>
</dbReference>
<dbReference type="InterPro" id="IPR007410">
    <property type="entry name" value="LpqE-like"/>
</dbReference>
<feature type="signal peptide" evidence="1">
    <location>
        <begin position="1"/>
        <end position="25"/>
    </location>
</feature>
<reference evidence="2 3" key="1">
    <citation type="submission" date="2020-06" db="EMBL/GenBank/DDBJ databases">
        <title>Altererythrobacter sp. HHU K3-1.</title>
        <authorList>
            <person name="Zhang D."/>
            <person name="Xue H."/>
        </authorList>
    </citation>
    <scope>NUCLEOTIDE SEQUENCE [LARGE SCALE GENOMIC DNA]</scope>
    <source>
        <strain evidence="2 3">HHU K3-1</strain>
    </source>
</reference>
<evidence type="ECO:0000256" key="1">
    <source>
        <dbReference type="SAM" id="SignalP"/>
    </source>
</evidence>
<dbReference type="EMBL" id="JABWGV010000001">
    <property type="protein sequence ID" value="NVD43802.1"/>
    <property type="molecule type" value="Genomic_DNA"/>
</dbReference>
<dbReference type="Proteomes" id="UP000561438">
    <property type="component" value="Unassembled WGS sequence"/>
</dbReference>
<dbReference type="InterPro" id="IPR058248">
    <property type="entry name" value="Lxx211020-like"/>
</dbReference>